<proteinExistence type="inferred from homology"/>
<feature type="site" description="Important for substrate specificity" evidence="3">
    <location>
        <position position="239"/>
    </location>
</feature>
<dbReference type="InterPro" id="IPR035994">
    <property type="entry name" value="Nucleoside_phosphorylase_sf"/>
</dbReference>
<dbReference type="UniPathway" id="UPA00606"/>
<feature type="binding site" evidence="3">
    <location>
        <begin position="227"/>
        <end position="229"/>
    </location>
    <ligand>
        <name>substrate</name>
    </ligand>
</feature>
<comment type="miscellaneous">
    <text evidence="3">Although this enzyme belongs to the family of MTA phosphorylases based on sequence homology, it has been shown that conserved amino acid substitutions in the substrate binding pocket convert the substrate specificity of this enzyme from 6-aminopurines to 6-oxopurines.</text>
</comment>
<comment type="caution">
    <text evidence="5">The sequence shown here is derived from an EMBL/GenBank/DDBJ whole genome shotgun (WGS) entry which is preliminary data.</text>
</comment>
<sequence length="283" mass="31477">MTGKELNCIKSPDSSQYSKENIQDYRDLNLQAALIGGVAFPSDKMSEELIVSTPYGDVTAYLCTIGEKNVALLPRHSGKDGHLPPHMINYRANIYAIHKLGISRVISTNSVGTMKNHPIGSFFLPEDFLDLTRTRPSTFYNDRTVHADVTEPYCPEIRKLMGDYLEMNNIGYSEGVYVCTEGPRFETRAEIRMMRQFGDVVGMTGLPEVVLAKEMNMCYASICTITNNACGLGNGKMTVSDVLDTLDKIKERLQDILASVICALPETDNRLCNCRYACSDAEL</sequence>
<evidence type="ECO:0000256" key="3">
    <source>
        <dbReference type="HAMAP-Rule" id="MF_01963"/>
    </source>
</evidence>
<keyword evidence="6" id="KW-1185">Reference proteome</keyword>
<keyword evidence="3" id="KW-0660">Purine salvage</keyword>
<feature type="site" description="Important for substrate specificity" evidence="3">
    <location>
        <position position="186"/>
    </location>
</feature>
<dbReference type="InterPro" id="IPR010044">
    <property type="entry name" value="MTAP"/>
</dbReference>
<dbReference type="EMBL" id="AZAJ01000001">
    <property type="protein sequence ID" value="ETA66620.1"/>
    <property type="molecule type" value="Genomic_DNA"/>
</dbReference>
<comment type="function">
    <text evidence="3">Catalyzes the reversible phosphorylation of S-methyl-5'-thioinosine (MTI) to hypoxanthine and 5-methylthioribose-1-phosphate. Involved in the breakdown of S-methyl-5'-thioadenosine (MTA), a major by-product of polyamine biosynthesis. Catabolism of (MTA) occurs via deamination to MTI and phosphorolysis to hypoxanthine.</text>
</comment>
<feature type="binding site" evidence="3">
    <location>
        <begin position="75"/>
        <end position="76"/>
    </location>
    <ligand>
        <name>phosphate</name>
        <dbReference type="ChEBI" id="CHEBI:43474"/>
    </ligand>
</feature>
<gene>
    <name evidence="5" type="ORF">MettiDRAFT_0018</name>
</gene>
<dbReference type="GO" id="GO:0017061">
    <property type="term" value="F:S-methyl-5-thioadenosine phosphorylase activity"/>
    <property type="evidence" value="ECO:0007669"/>
    <property type="project" value="InterPro"/>
</dbReference>
<dbReference type="OrthoDB" id="7681at2157"/>
<dbReference type="GO" id="GO:0005829">
    <property type="term" value="C:cytosol"/>
    <property type="evidence" value="ECO:0007669"/>
    <property type="project" value="TreeGrafter"/>
</dbReference>
<organism evidence="5 6">
    <name type="scientific">Methanolobus tindarius DSM 2278</name>
    <dbReference type="NCBI Taxonomy" id="1090322"/>
    <lineage>
        <taxon>Archaea</taxon>
        <taxon>Methanobacteriati</taxon>
        <taxon>Methanobacteriota</taxon>
        <taxon>Stenosarchaea group</taxon>
        <taxon>Methanomicrobia</taxon>
        <taxon>Methanosarcinales</taxon>
        <taxon>Methanosarcinaceae</taxon>
        <taxon>Methanolobus</taxon>
    </lineage>
</organism>
<dbReference type="InterPro" id="IPR000845">
    <property type="entry name" value="Nucleoside_phosphorylase_d"/>
</dbReference>
<evidence type="ECO:0000313" key="5">
    <source>
        <dbReference type="EMBL" id="ETA66620.1"/>
    </source>
</evidence>
<dbReference type="Proteomes" id="UP000019483">
    <property type="component" value="Unassembled WGS sequence"/>
</dbReference>
<comment type="subunit">
    <text evidence="3">Homotrimer.</text>
</comment>
<dbReference type="AlphaFoldDB" id="W9DNR9"/>
<dbReference type="HAMAP" id="MF_01963">
    <property type="entry name" value="MTAP"/>
    <property type="match status" value="1"/>
</dbReference>
<evidence type="ECO:0000256" key="2">
    <source>
        <dbReference type="ARBA" id="ARBA00022679"/>
    </source>
</evidence>
<dbReference type="RefSeq" id="WP_023843757.1">
    <property type="nucleotide sequence ID" value="NZ_AZAJ01000001.1"/>
</dbReference>
<dbReference type="PANTHER" id="PTHR42679">
    <property type="entry name" value="S-METHYL-5'-THIOADENOSINE PHOSPHORYLASE"/>
    <property type="match status" value="1"/>
</dbReference>
<protein>
    <recommendedName>
        <fullName evidence="3">Probable S-methyl-5'-thioinosine phosphorylase</fullName>
        <ecNumber evidence="3">2.4.2.44</ecNumber>
    </recommendedName>
    <alternativeName>
        <fullName evidence="3">5'-methylthioinosine phosphorylase</fullName>
        <shortName evidence="3">MTI phosphorylase</shortName>
        <shortName evidence="3">MTIP</shortName>
    </alternativeName>
</protein>
<evidence type="ECO:0000256" key="1">
    <source>
        <dbReference type="ARBA" id="ARBA00022676"/>
    </source>
</evidence>
<dbReference type="GO" id="GO:0019509">
    <property type="term" value="P:L-methionine salvage from methylthioadenosine"/>
    <property type="evidence" value="ECO:0007669"/>
    <property type="project" value="TreeGrafter"/>
</dbReference>
<comment type="similarity">
    <text evidence="3">Belongs to the PNP/MTAP phosphorylase family. MTAP subfamily.</text>
</comment>
<reference evidence="5 6" key="1">
    <citation type="submission" date="2013-08" db="EMBL/GenBank/DDBJ databases">
        <authorList>
            <consortium name="DOE Joint Genome Institute"/>
            <person name="Eisen J."/>
            <person name="Huntemann M."/>
            <person name="Han J."/>
            <person name="Chen A."/>
            <person name="Kyrpides N."/>
            <person name="Mavromatis K."/>
            <person name="Markowitz V."/>
            <person name="Palaniappan K."/>
            <person name="Ivanova N."/>
            <person name="Schaumberg A."/>
            <person name="Pati A."/>
            <person name="Liolios K."/>
            <person name="Nordberg H.P."/>
            <person name="Cantor M.N."/>
            <person name="Hua S.X."/>
            <person name="Woyke T."/>
        </authorList>
    </citation>
    <scope>NUCLEOTIDE SEQUENCE [LARGE SCALE GENOMIC DNA]</scope>
    <source>
        <strain evidence="5 6">DSM 2278</strain>
    </source>
</reference>
<keyword evidence="1 3" id="KW-0328">Glycosyltransferase</keyword>
<accession>W9DNR9</accession>
<feature type="domain" description="Nucleoside phosphorylase" evidence="4">
    <location>
        <begin position="33"/>
        <end position="261"/>
    </location>
</feature>
<feature type="binding site" evidence="3">
    <location>
        <position position="203"/>
    </location>
    <ligand>
        <name>substrate</name>
    </ligand>
</feature>
<keyword evidence="2 3" id="KW-0808">Transferase</keyword>
<comment type="caution">
    <text evidence="3">Lacks conserved residue(s) required for the propagation of feature annotation.</text>
</comment>
<comment type="pathway">
    <text evidence="3">Purine metabolism; purine nucleoside salvage.</text>
</comment>
<evidence type="ECO:0000313" key="6">
    <source>
        <dbReference type="Proteomes" id="UP000019483"/>
    </source>
</evidence>
<evidence type="ECO:0000259" key="4">
    <source>
        <dbReference type="Pfam" id="PF01048"/>
    </source>
</evidence>
<name>W9DNR9_METTI</name>
<comment type="catalytic activity">
    <reaction evidence="3">
        <text>S-methyl-5'-thioinosine + phosphate = 5-(methylsulfanyl)-alpha-D-ribose 1-phosphate + hypoxanthine</text>
        <dbReference type="Rhea" id="RHEA:30643"/>
        <dbReference type="ChEBI" id="CHEBI:17368"/>
        <dbReference type="ChEBI" id="CHEBI:43474"/>
        <dbReference type="ChEBI" id="CHEBI:48595"/>
        <dbReference type="ChEBI" id="CHEBI:58533"/>
        <dbReference type="EC" id="2.4.2.44"/>
    </reaction>
</comment>
<dbReference type="Pfam" id="PF01048">
    <property type="entry name" value="PNP_UDP_1"/>
    <property type="match status" value="1"/>
</dbReference>
<dbReference type="CDD" id="cd09010">
    <property type="entry name" value="MTAP_SsMTAPII_like_MTIP"/>
    <property type="match status" value="1"/>
</dbReference>
<dbReference type="STRING" id="1090322.MettiDRAFT_0018"/>
<feature type="binding site" evidence="3">
    <location>
        <position position="204"/>
    </location>
    <ligand>
        <name>phosphate</name>
        <dbReference type="ChEBI" id="CHEBI:43474"/>
    </ligand>
</feature>
<dbReference type="EC" id="2.4.2.44" evidence="3"/>
<dbReference type="GO" id="GO:0006166">
    <property type="term" value="P:purine ribonucleoside salvage"/>
    <property type="evidence" value="ECO:0007669"/>
    <property type="project" value="UniProtKB-UniRule"/>
</dbReference>
<dbReference type="Gene3D" id="3.40.50.1580">
    <property type="entry name" value="Nucleoside phosphorylase domain"/>
    <property type="match status" value="1"/>
</dbReference>
<dbReference type="PANTHER" id="PTHR42679:SF2">
    <property type="entry name" value="S-METHYL-5'-THIOADENOSINE PHOSPHORYLASE"/>
    <property type="match status" value="1"/>
</dbReference>
<dbReference type="SUPFAM" id="SSF53167">
    <property type="entry name" value="Purine and uridine phosphorylases"/>
    <property type="match status" value="1"/>
</dbReference>